<evidence type="ECO:0008006" key="5">
    <source>
        <dbReference type="Google" id="ProtNLM"/>
    </source>
</evidence>
<protein>
    <recommendedName>
        <fullName evidence="5">Transcription factor domain-containing protein</fullName>
    </recommendedName>
</protein>
<evidence type="ECO:0000313" key="3">
    <source>
        <dbReference type="EMBL" id="CAG9986797.1"/>
    </source>
</evidence>
<evidence type="ECO:0000256" key="2">
    <source>
        <dbReference type="ARBA" id="ARBA00023242"/>
    </source>
</evidence>
<accession>A0A9N9UHC8</accession>
<gene>
    <name evidence="3" type="ORF">CBYS24578_00007995</name>
</gene>
<dbReference type="AlphaFoldDB" id="A0A9N9UHC8"/>
<keyword evidence="2" id="KW-0539">Nucleus</keyword>
<dbReference type="CDD" id="cd12148">
    <property type="entry name" value="fungal_TF_MHR"/>
    <property type="match status" value="1"/>
</dbReference>
<dbReference type="Proteomes" id="UP000754883">
    <property type="component" value="Unassembled WGS sequence"/>
</dbReference>
<evidence type="ECO:0000313" key="4">
    <source>
        <dbReference type="Proteomes" id="UP000754883"/>
    </source>
</evidence>
<reference evidence="4" key="1">
    <citation type="submission" date="2019-06" db="EMBL/GenBank/DDBJ databases">
        <authorList>
            <person name="Broberg M."/>
        </authorList>
    </citation>
    <scope>NUCLEOTIDE SEQUENCE [LARGE SCALE GENOMIC DNA]</scope>
</reference>
<comment type="subcellular location">
    <subcellularLocation>
        <location evidence="1">Nucleus</location>
    </subcellularLocation>
</comment>
<name>A0A9N9UHC8_9HYPO</name>
<dbReference type="GO" id="GO:0005634">
    <property type="term" value="C:nucleus"/>
    <property type="evidence" value="ECO:0007669"/>
    <property type="project" value="UniProtKB-SubCell"/>
</dbReference>
<dbReference type="PANTHER" id="PTHR31001:SF90">
    <property type="entry name" value="CENTROMERE DNA-BINDING PROTEIN COMPLEX CBF3 SUBUNIT B"/>
    <property type="match status" value="1"/>
</dbReference>
<keyword evidence="4" id="KW-1185">Reference proteome</keyword>
<reference evidence="3 4" key="2">
    <citation type="submission" date="2021-10" db="EMBL/GenBank/DDBJ databases">
        <authorList>
            <person name="Piombo E."/>
        </authorList>
    </citation>
    <scope>NUCLEOTIDE SEQUENCE [LARGE SCALE GENOMIC DNA]</scope>
</reference>
<evidence type="ECO:0000256" key="1">
    <source>
        <dbReference type="ARBA" id="ARBA00004123"/>
    </source>
</evidence>
<dbReference type="InterPro" id="IPR050613">
    <property type="entry name" value="Sec_Metabolite_Reg"/>
</dbReference>
<dbReference type="OrthoDB" id="3014581at2759"/>
<organism evidence="3 4">
    <name type="scientific">Clonostachys byssicola</name>
    <dbReference type="NCBI Taxonomy" id="160290"/>
    <lineage>
        <taxon>Eukaryota</taxon>
        <taxon>Fungi</taxon>
        <taxon>Dikarya</taxon>
        <taxon>Ascomycota</taxon>
        <taxon>Pezizomycotina</taxon>
        <taxon>Sordariomycetes</taxon>
        <taxon>Hypocreomycetidae</taxon>
        <taxon>Hypocreales</taxon>
        <taxon>Bionectriaceae</taxon>
        <taxon>Clonostachys</taxon>
    </lineage>
</organism>
<proteinExistence type="predicted"/>
<comment type="caution">
    <text evidence="3">The sequence shown here is derived from an EMBL/GenBank/DDBJ whole genome shotgun (WGS) entry which is preliminary data.</text>
</comment>
<dbReference type="EMBL" id="CABFNO020001405">
    <property type="protein sequence ID" value="CAG9986797.1"/>
    <property type="molecule type" value="Genomic_DNA"/>
</dbReference>
<sequence length="411" mass="46792">MHCWLEYAWAVFEAARQVEFEGIEIVQAMCTVLLARRKGLHITDAANSGTDKESSEQLELEMRRRVWWYIAATDWNMAASDGPGEGAYSIHPHQQAVEMPHNINDDNLDMQSREFERPSTELTSVSCFLIRLRVSEVCRDIVDLQWASRLSGLAQYSNHHRVHLIDKKILGIIRNLSPELGLDQGDTPELQQQPVTVHVQRLLLNSMIYARRCKLHLPFLFNTQQDTRSAPLRLICLSAARKVVDIFSEMWHQGSKLDIGHKLHCGCLDFLYFATVVLLADFCLNVSDEERHTLMGKIEAAVKVLQRARVESSMVEIYLASLSTIARRHNIHLPQPIKSQPLAPQDLLIQQATLVPEFVSQMLPPTGSSVDNGSAMLYETNNDSSQFLSYFRGLDDMDWDVLLSDIDNFIH</sequence>
<dbReference type="PANTHER" id="PTHR31001">
    <property type="entry name" value="UNCHARACTERIZED TRANSCRIPTIONAL REGULATORY PROTEIN"/>
    <property type="match status" value="1"/>
</dbReference>